<evidence type="ECO:0000313" key="2">
    <source>
        <dbReference type="EMBL" id="RAL43561.1"/>
    </source>
</evidence>
<protein>
    <recommendedName>
        <fullName evidence="4">DUF789 domain-containing protein</fullName>
    </recommendedName>
</protein>
<dbReference type="Proteomes" id="UP000249390">
    <property type="component" value="Unassembled WGS sequence"/>
</dbReference>
<accession>A0A328DHC4</accession>
<evidence type="ECO:0008006" key="4">
    <source>
        <dbReference type="Google" id="ProtNLM"/>
    </source>
</evidence>
<name>A0A328DHC4_9ASTE</name>
<sequence>MSNSGGFAVTRSHGGDRFYNPPAMRRQRQATVVQQQQPPPPRLQVQRQQQQKKGAKPEAATPEVGNRTESDDSATALAKPPSVCSSSPELPKDVTNLDRLMESVTPFVQAQKPSEASVRKQRPRESNANSFFCLEDLWESFREWSVYGVGVPLVLNKKDHIVQYYVPFLSGIQLYIDPLKPLSRLRSSGESDVESLRKSGCVGNGHCDIDKKSKTAVGKWSQENQLNSNSLQPNGISTRDKSADETESSKPAGSLLFEYLEQEQPYNRRPLIDKIMNLASQYPELKKCRSSDLMPSSWMSVAWYPIYRIPIGHTLRDLDASFLTFYPLSTQCRGPVQPQFHGANGRSINSMSHAALKISLPVFGLASYKLKGSLVSPSGPHESEQENSLLLAADHWLRDLKVFLPDYQFFLSHYSQGR</sequence>
<reference evidence="2 3" key="1">
    <citation type="submission" date="2018-06" db="EMBL/GenBank/DDBJ databases">
        <title>The Genome of Cuscuta australis (Dodder) Provides Insight into the Evolution of Plant Parasitism.</title>
        <authorList>
            <person name="Liu H."/>
        </authorList>
    </citation>
    <scope>NUCLEOTIDE SEQUENCE [LARGE SCALE GENOMIC DNA]</scope>
    <source>
        <strain evidence="3">cv. Yunnan</strain>
        <tissue evidence="2">Vines</tissue>
    </source>
</reference>
<dbReference type="EMBL" id="NQVE01000156">
    <property type="protein sequence ID" value="RAL43561.1"/>
    <property type="molecule type" value="Genomic_DNA"/>
</dbReference>
<dbReference type="AlphaFoldDB" id="A0A328DHC4"/>
<proteinExistence type="predicted"/>
<organism evidence="2 3">
    <name type="scientific">Cuscuta australis</name>
    <dbReference type="NCBI Taxonomy" id="267555"/>
    <lineage>
        <taxon>Eukaryota</taxon>
        <taxon>Viridiplantae</taxon>
        <taxon>Streptophyta</taxon>
        <taxon>Embryophyta</taxon>
        <taxon>Tracheophyta</taxon>
        <taxon>Spermatophyta</taxon>
        <taxon>Magnoliopsida</taxon>
        <taxon>eudicotyledons</taxon>
        <taxon>Gunneridae</taxon>
        <taxon>Pentapetalae</taxon>
        <taxon>asterids</taxon>
        <taxon>lamiids</taxon>
        <taxon>Solanales</taxon>
        <taxon>Convolvulaceae</taxon>
        <taxon>Cuscuteae</taxon>
        <taxon>Cuscuta</taxon>
        <taxon>Cuscuta subgen. Grammica</taxon>
        <taxon>Cuscuta sect. Cleistogrammica</taxon>
    </lineage>
</organism>
<dbReference type="InterPro" id="IPR008507">
    <property type="entry name" value="DUF789"/>
</dbReference>
<evidence type="ECO:0000313" key="3">
    <source>
        <dbReference type="Proteomes" id="UP000249390"/>
    </source>
</evidence>
<dbReference type="Pfam" id="PF05623">
    <property type="entry name" value="DUF789"/>
    <property type="match status" value="1"/>
</dbReference>
<feature type="compositionally biased region" description="Basic and acidic residues" evidence="1">
    <location>
        <begin position="238"/>
        <end position="248"/>
    </location>
</feature>
<feature type="compositionally biased region" description="Polar residues" evidence="1">
    <location>
        <begin position="222"/>
        <end position="237"/>
    </location>
</feature>
<dbReference type="PANTHER" id="PTHR31343">
    <property type="entry name" value="T15D22.8"/>
    <property type="match status" value="1"/>
</dbReference>
<evidence type="ECO:0000256" key="1">
    <source>
        <dbReference type="SAM" id="MobiDB-lite"/>
    </source>
</evidence>
<feature type="region of interest" description="Disordered" evidence="1">
    <location>
        <begin position="222"/>
        <end position="249"/>
    </location>
</feature>
<comment type="caution">
    <text evidence="2">The sequence shown here is derived from an EMBL/GenBank/DDBJ whole genome shotgun (WGS) entry which is preliminary data.</text>
</comment>
<gene>
    <name evidence="2" type="ORF">DM860_012702</name>
</gene>
<feature type="region of interest" description="Disordered" evidence="1">
    <location>
        <begin position="1"/>
        <end position="92"/>
    </location>
</feature>
<dbReference type="PANTHER" id="PTHR31343:SF4">
    <property type="entry name" value="DUF789 DOMAIN-CONTAINING PROTEIN"/>
    <property type="match status" value="1"/>
</dbReference>
<keyword evidence="3" id="KW-1185">Reference proteome</keyword>